<name>A0A4U3MKN3_9ACTN</name>
<feature type="modified residue" description="N6-lipoyllysine" evidence="3 4">
    <location>
        <position position="66"/>
    </location>
</feature>
<dbReference type="SUPFAM" id="SSF51230">
    <property type="entry name" value="Single hybrid motif"/>
    <property type="match status" value="1"/>
</dbReference>
<dbReference type="InterPro" id="IPR002930">
    <property type="entry name" value="GCV_H"/>
</dbReference>
<dbReference type="GO" id="GO:0009249">
    <property type="term" value="P:protein lipoylation"/>
    <property type="evidence" value="ECO:0007669"/>
    <property type="project" value="TreeGrafter"/>
</dbReference>
<gene>
    <name evidence="3 6" type="primary">gcvH</name>
    <name evidence="6" type="ORF">FDA94_06415</name>
</gene>
<dbReference type="EMBL" id="SZQA01000004">
    <property type="protein sequence ID" value="TKK90055.1"/>
    <property type="molecule type" value="Genomic_DNA"/>
</dbReference>
<comment type="function">
    <text evidence="3">The glycine cleavage system catalyzes the degradation of glycine. The H protein shuttles the methylamine group of glycine from the P protein to the T protein.</text>
</comment>
<dbReference type="GO" id="GO:0005960">
    <property type="term" value="C:glycine cleavage complex"/>
    <property type="evidence" value="ECO:0007669"/>
    <property type="project" value="InterPro"/>
</dbReference>
<protein>
    <recommendedName>
        <fullName evidence="3">Glycine cleavage system H protein</fullName>
    </recommendedName>
</protein>
<dbReference type="OrthoDB" id="9796712at2"/>
<dbReference type="HAMAP" id="MF_00272">
    <property type="entry name" value="GcvH"/>
    <property type="match status" value="1"/>
</dbReference>
<comment type="subunit">
    <text evidence="3">The glycine cleavage system is composed of four proteins: P, T, L and H.</text>
</comment>
<dbReference type="AlphaFoldDB" id="A0A4U3MKN3"/>
<keyword evidence="2 3" id="KW-0450">Lipoyl</keyword>
<comment type="similarity">
    <text evidence="1 3">Belongs to the GcvH family.</text>
</comment>
<dbReference type="NCBIfam" id="TIGR00527">
    <property type="entry name" value="gcvH"/>
    <property type="match status" value="1"/>
</dbReference>
<organism evidence="6 7">
    <name type="scientific">Herbidospora galbida</name>
    <dbReference type="NCBI Taxonomy" id="2575442"/>
    <lineage>
        <taxon>Bacteria</taxon>
        <taxon>Bacillati</taxon>
        <taxon>Actinomycetota</taxon>
        <taxon>Actinomycetes</taxon>
        <taxon>Streptosporangiales</taxon>
        <taxon>Streptosporangiaceae</taxon>
        <taxon>Herbidospora</taxon>
    </lineage>
</organism>
<dbReference type="CDD" id="cd06848">
    <property type="entry name" value="GCS_H"/>
    <property type="match status" value="1"/>
</dbReference>
<dbReference type="GO" id="GO:0005829">
    <property type="term" value="C:cytosol"/>
    <property type="evidence" value="ECO:0007669"/>
    <property type="project" value="TreeGrafter"/>
</dbReference>
<dbReference type="RefSeq" id="WP_137246101.1">
    <property type="nucleotide sequence ID" value="NZ_SZQA01000004.1"/>
</dbReference>
<dbReference type="PANTHER" id="PTHR11715">
    <property type="entry name" value="GLYCINE CLEAVAGE SYSTEM H PROTEIN"/>
    <property type="match status" value="1"/>
</dbReference>
<dbReference type="InterPro" id="IPR000089">
    <property type="entry name" value="Biotin_lipoyl"/>
</dbReference>
<evidence type="ECO:0000256" key="4">
    <source>
        <dbReference type="PIRSR" id="PIRSR617453-50"/>
    </source>
</evidence>
<dbReference type="PANTHER" id="PTHR11715:SF3">
    <property type="entry name" value="GLYCINE CLEAVAGE SYSTEM H PROTEIN-RELATED"/>
    <property type="match status" value="1"/>
</dbReference>
<reference evidence="6 7" key="1">
    <citation type="submission" date="2019-04" db="EMBL/GenBank/DDBJ databases">
        <title>Herbidospora sp. NEAU-GS14.nov., a novel actinomycete isolated from soil.</title>
        <authorList>
            <person name="Han L."/>
        </authorList>
    </citation>
    <scope>NUCLEOTIDE SEQUENCE [LARGE SCALE GENOMIC DNA]</scope>
    <source>
        <strain evidence="6 7">NEAU-GS14</strain>
    </source>
</reference>
<comment type="cofactor">
    <cofactor evidence="3">
        <name>(R)-lipoate</name>
        <dbReference type="ChEBI" id="CHEBI:83088"/>
    </cofactor>
    <text evidence="3">Binds 1 lipoyl cofactor covalently.</text>
</comment>
<evidence type="ECO:0000259" key="5">
    <source>
        <dbReference type="PROSITE" id="PS50968"/>
    </source>
</evidence>
<accession>A0A4U3MKN3</accession>
<keyword evidence="7" id="KW-1185">Reference proteome</keyword>
<sequence length="129" mass="13456">MSSIPDELSYTKEHEWVAGLDDGLTVTVGITAYAAEQLGDVVYVQPPEVGSSVEVGDAVGEVESTKSVSDIYAPVSGEVTAVNSAVVDDPSLVNGDPYGDGWLFQVRITGTPDDLLSAEEYTALISGDS</sequence>
<evidence type="ECO:0000256" key="3">
    <source>
        <dbReference type="HAMAP-Rule" id="MF_00272"/>
    </source>
</evidence>
<dbReference type="PROSITE" id="PS50968">
    <property type="entry name" value="BIOTINYL_LIPOYL"/>
    <property type="match status" value="1"/>
</dbReference>
<evidence type="ECO:0000313" key="6">
    <source>
        <dbReference type="EMBL" id="TKK90055.1"/>
    </source>
</evidence>
<dbReference type="Gene3D" id="2.40.50.100">
    <property type="match status" value="1"/>
</dbReference>
<dbReference type="InterPro" id="IPR033753">
    <property type="entry name" value="GCV_H/Fam206"/>
</dbReference>
<feature type="domain" description="Lipoyl-binding" evidence="5">
    <location>
        <begin position="25"/>
        <end position="107"/>
    </location>
</feature>
<dbReference type="Proteomes" id="UP000308705">
    <property type="component" value="Unassembled WGS sequence"/>
</dbReference>
<dbReference type="InterPro" id="IPR017453">
    <property type="entry name" value="GCV_H_sub"/>
</dbReference>
<comment type="caution">
    <text evidence="6">The sequence shown here is derived from an EMBL/GenBank/DDBJ whole genome shotgun (WGS) entry which is preliminary data.</text>
</comment>
<dbReference type="Pfam" id="PF01597">
    <property type="entry name" value="GCV_H"/>
    <property type="match status" value="1"/>
</dbReference>
<dbReference type="InterPro" id="IPR011053">
    <property type="entry name" value="Single_hybrid_motif"/>
</dbReference>
<dbReference type="NCBIfam" id="NF002270">
    <property type="entry name" value="PRK01202.1"/>
    <property type="match status" value="1"/>
</dbReference>
<evidence type="ECO:0000313" key="7">
    <source>
        <dbReference type="Proteomes" id="UP000308705"/>
    </source>
</evidence>
<dbReference type="PROSITE" id="PS00189">
    <property type="entry name" value="LIPOYL"/>
    <property type="match status" value="1"/>
</dbReference>
<dbReference type="InterPro" id="IPR003016">
    <property type="entry name" value="2-oxoA_DH_lipoyl-BS"/>
</dbReference>
<dbReference type="GO" id="GO:0019464">
    <property type="term" value="P:glycine decarboxylation via glycine cleavage system"/>
    <property type="evidence" value="ECO:0007669"/>
    <property type="project" value="UniProtKB-UniRule"/>
</dbReference>
<proteinExistence type="inferred from homology"/>
<evidence type="ECO:0000256" key="1">
    <source>
        <dbReference type="ARBA" id="ARBA00009249"/>
    </source>
</evidence>
<evidence type="ECO:0000256" key="2">
    <source>
        <dbReference type="ARBA" id="ARBA00022823"/>
    </source>
</evidence>